<keyword evidence="4" id="KW-0804">Transcription</keyword>
<dbReference type="InterPro" id="IPR039425">
    <property type="entry name" value="RNA_pol_sigma-70-like"/>
</dbReference>
<name>A0ABW5KC10_9SPHI</name>
<dbReference type="Gene3D" id="1.10.10.10">
    <property type="entry name" value="Winged helix-like DNA-binding domain superfamily/Winged helix DNA-binding domain"/>
    <property type="match status" value="1"/>
</dbReference>
<evidence type="ECO:0000259" key="5">
    <source>
        <dbReference type="Pfam" id="PF04542"/>
    </source>
</evidence>
<evidence type="ECO:0000256" key="4">
    <source>
        <dbReference type="ARBA" id="ARBA00023163"/>
    </source>
</evidence>
<keyword evidence="3" id="KW-0731">Sigma factor</keyword>
<dbReference type="CDD" id="cd06171">
    <property type="entry name" value="Sigma70_r4"/>
    <property type="match status" value="1"/>
</dbReference>
<keyword evidence="2" id="KW-0805">Transcription regulation</keyword>
<evidence type="ECO:0000313" key="8">
    <source>
        <dbReference type="Proteomes" id="UP001597545"/>
    </source>
</evidence>
<evidence type="ECO:0000259" key="6">
    <source>
        <dbReference type="Pfam" id="PF08281"/>
    </source>
</evidence>
<comment type="similarity">
    <text evidence="1">Belongs to the sigma-70 factor family. ECF subfamily.</text>
</comment>
<dbReference type="PANTHER" id="PTHR43133">
    <property type="entry name" value="RNA POLYMERASE ECF-TYPE SIGMA FACTO"/>
    <property type="match status" value="1"/>
</dbReference>
<gene>
    <name evidence="7" type="ORF">ACFSR5_02245</name>
</gene>
<dbReference type="InterPro" id="IPR013325">
    <property type="entry name" value="RNA_pol_sigma_r2"/>
</dbReference>
<feature type="domain" description="RNA polymerase sigma-70 region 2" evidence="5">
    <location>
        <begin position="27"/>
        <end position="94"/>
    </location>
</feature>
<dbReference type="InterPro" id="IPR036388">
    <property type="entry name" value="WH-like_DNA-bd_sf"/>
</dbReference>
<keyword evidence="8" id="KW-1185">Reference proteome</keyword>
<dbReference type="InterPro" id="IPR014284">
    <property type="entry name" value="RNA_pol_sigma-70_dom"/>
</dbReference>
<dbReference type="PANTHER" id="PTHR43133:SF46">
    <property type="entry name" value="RNA POLYMERASE SIGMA-70 FACTOR ECF SUBFAMILY"/>
    <property type="match status" value="1"/>
</dbReference>
<proteinExistence type="inferred from homology"/>
<protein>
    <submittedName>
        <fullName evidence="7">RNA polymerase sigma factor</fullName>
    </submittedName>
</protein>
<dbReference type="InterPro" id="IPR007627">
    <property type="entry name" value="RNA_pol_sigma70_r2"/>
</dbReference>
<comment type="caution">
    <text evidence="7">The sequence shown here is derived from an EMBL/GenBank/DDBJ whole genome shotgun (WGS) entry which is preliminary data.</text>
</comment>
<dbReference type="Pfam" id="PF08281">
    <property type="entry name" value="Sigma70_r4_2"/>
    <property type="match status" value="1"/>
</dbReference>
<accession>A0ABW5KC10</accession>
<dbReference type="InterPro" id="IPR013249">
    <property type="entry name" value="RNA_pol_sigma70_r4_t2"/>
</dbReference>
<feature type="domain" description="RNA polymerase sigma factor 70 region 4 type 2" evidence="6">
    <location>
        <begin position="125"/>
        <end position="174"/>
    </location>
</feature>
<evidence type="ECO:0000256" key="3">
    <source>
        <dbReference type="ARBA" id="ARBA00023082"/>
    </source>
</evidence>
<reference evidence="8" key="1">
    <citation type="journal article" date="2019" name="Int. J. Syst. Evol. Microbiol.">
        <title>The Global Catalogue of Microorganisms (GCM) 10K type strain sequencing project: providing services to taxonomists for standard genome sequencing and annotation.</title>
        <authorList>
            <consortium name="The Broad Institute Genomics Platform"/>
            <consortium name="The Broad Institute Genome Sequencing Center for Infectious Disease"/>
            <person name="Wu L."/>
            <person name="Ma J."/>
        </authorList>
    </citation>
    <scope>NUCLEOTIDE SEQUENCE [LARGE SCALE GENOMIC DNA]</scope>
    <source>
        <strain evidence="8">KCTC 42662</strain>
    </source>
</reference>
<organism evidence="7 8">
    <name type="scientific">Sphingobacterium suaedae</name>
    <dbReference type="NCBI Taxonomy" id="1686402"/>
    <lineage>
        <taxon>Bacteria</taxon>
        <taxon>Pseudomonadati</taxon>
        <taxon>Bacteroidota</taxon>
        <taxon>Sphingobacteriia</taxon>
        <taxon>Sphingobacteriales</taxon>
        <taxon>Sphingobacteriaceae</taxon>
        <taxon>Sphingobacterium</taxon>
    </lineage>
</organism>
<sequence>MNGHTHIDEQTLLKQVCEGNVQAFGILYEAYAPVLYSRLLRLVKNPENVEEILQDVFLKIWNKRSSIEPEKGFKTFVYRMTDHLAIDLFRKASRDKTLQLELWAASISYYFHAEENLLNKEKMAIIEEAIQHLPPKRKQILVLCKLEEKSYKEVADLLGLSVSTVSNQLVSAMKDVKNYIVRHYSHDYLIGFLFLFMATG</sequence>
<dbReference type="Gene3D" id="1.10.1740.10">
    <property type="match status" value="1"/>
</dbReference>
<dbReference type="InterPro" id="IPR013324">
    <property type="entry name" value="RNA_pol_sigma_r3/r4-like"/>
</dbReference>
<evidence type="ECO:0000313" key="7">
    <source>
        <dbReference type="EMBL" id="MFD2546461.1"/>
    </source>
</evidence>
<dbReference type="NCBIfam" id="TIGR02937">
    <property type="entry name" value="sigma70-ECF"/>
    <property type="match status" value="1"/>
</dbReference>
<dbReference type="Pfam" id="PF04542">
    <property type="entry name" value="Sigma70_r2"/>
    <property type="match status" value="1"/>
</dbReference>
<evidence type="ECO:0000256" key="2">
    <source>
        <dbReference type="ARBA" id="ARBA00023015"/>
    </source>
</evidence>
<dbReference type="SUPFAM" id="SSF88946">
    <property type="entry name" value="Sigma2 domain of RNA polymerase sigma factors"/>
    <property type="match status" value="1"/>
</dbReference>
<evidence type="ECO:0000256" key="1">
    <source>
        <dbReference type="ARBA" id="ARBA00010641"/>
    </source>
</evidence>
<dbReference type="RefSeq" id="WP_380900270.1">
    <property type="nucleotide sequence ID" value="NZ_JBHUEG010000002.1"/>
</dbReference>
<dbReference type="EMBL" id="JBHULR010000001">
    <property type="protein sequence ID" value="MFD2546461.1"/>
    <property type="molecule type" value="Genomic_DNA"/>
</dbReference>
<dbReference type="SUPFAM" id="SSF88659">
    <property type="entry name" value="Sigma3 and sigma4 domains of RNA polymerase sigma factors"/>
    <property type="match status" value="1"/>
</dbReference>
<dbReference type="Proteomes" id="UP001597545">
    <property type="component" value="Unassembled WGS sequence"/>
</dbReference>